<reference evidence="2" key="1">
    <citation type="journal article" date="2019" name="Int. J. Syst. Evol. Microbiol.">
        <title>The Global Catalogue of Microorganisms (GCM) 10K type strain sequencing project: providing services to taxonomists for standard genome sequencing and annotation.</title>
        <authorList>
            <consortium name="The Broad Institute Genomics Platform"/>
            <consortium name="The Broad Institute Genome Sequencing Center for Infectious Disease"/>
            <person name="Wu L."/>
            <person name="Ma J."/>
        </authorList>
    </citation>
    <scope>NUCLEOTIDE SEQUENCE [LARGE SCALE GENOMIC DNA]</scope>
    <source>
        <strain evidence="2">CGMCC 1.15288</strain>
    </source>
</reference>
<evidence type="ECO:0000313" key="1">
    <source>
        <dbReference type="EMBL" id="GGH33580.1"/>
    </source>
</evidence>
<dbReference type="EMBL" id="BMIA01000001">
    <property type="protein sequence ID" value="GGH33580.1"/>
    <property type="molecule type" value="Genomic_DNA"/>
</dbReference>
<accession>A0ABQ1YRB1</accession>
<gene>
    <name evidence="1" type="ORF">GCM10007423_23940</name>
</gene>
<evidence type="ECO:0000313" key="2">
    <source>
        <dbReference type="Proteomes" id="UP000600214"/>
    </source>
</evidence>
<comment type="caution">
    <text evidence="1">The sequence shown here is derived from an EMBL/GenBank/DDBJ whole genome shotgun (WGS) entry which is preliminary data.</text>
</comment>
<keyword evidence="2" id="KW-1185">Reference proteome</keyword>
<proteinExistence type="predicted"/>
<sequence>MDLLDLQAEPVTGNKENLCRLDVDMGSWTVDLWSGKGIYCKHTGTIGYLSITDR</sequence>
<protein>
    <submittedName>
        <fullName evidence="1">Uncharacterized protein</fullName>
    </submittedName>
</protein>
<name>A0ABQ1YRB1_9BACT</name>
<organism evidence="1 2">
    <name type="scientific">Dyadobacter endophyticus</name>
    <dbReference type="NCBI Taxonomy" id="1749036"/>
    <lineage>
        <taxon>Bacteria</taxon>
        <taxon>Pseudomonadati</taxon>
        <taxon>Bacteroidota</taxon>
        <taxon>Cytophagia</taxon>
        <taxon>Cytophagales</taxon>
        <taxon>Spirosomataceae</taxon>
        <taxon>Dyadobacter</taxon>
    </lineage>
</organism>
<dbReference type="Proteomes" id="UP000600214">
    <property type="component" value="Unassembled WGS sequence"/>
</dbReference>